<name>A0ABW7UWG6_9ACTN</name>
<protein>
    <submittedName>
        <fullName evidence="3">ATP-binding protein</fullName>
    </submittedName>
</protein>
<keyword evidence="1" id="KW-0418">Kinase</keyword>
<dbReference type="EMBL" id="JBIRWE010000012">
    <property type="protein sequence ID" value="MFI1966941.1"/>
    <property type="molecule type" value="Genomic_DNA"/>
</dbReference>
<dbReference type="PANTHER" id="PTHR35526">
    <property type="entry name" value="ANTI-SIGMA-F FACTOR RSBW-RELATED"/>
    <property type="match status" value="1"/>
</dbReference>
<dbReference type="InterPro" id="IPR036890">
    <property type="entry name" value="HATPase_C_sf"/>
</dbReference>
<feature type="domain" description="Histidine kinase/HSP90-like ATPase" evidence="2">
    <location>
        <begin position="30"/>
        <end position="127"/>
    </location>
</feature>
<accession>A0ABW7UWG6</accession>
<dbReference type="Proteomes" id="UP001611548">
    <property type="component" value="Unassembled WGS sequence"/>
</dbReference>
<keyword evidence="3" id="KW-0067">ATP-binding</keyword>
<evidence type="ECO:0000259" key="2">
    <source>
        <dbReference type="Pfam" id="PF13581"/>
    </source>
</evidence>
<keyword evidence="4" id="KW-1185">Reference proteome</keyword>
<dbReference type="PANTHER" id="PTHR35526:SF3">
    <property type="entry name" value="ANTI-SIGMA-F FACTOR RSBW"/>
    <property type="match status" value="1"/>
</dbReference>
<comment type="caution">
    <text evidence="3">The sequence shown here is derived from an EMBL/GenBank/DDBJ whole genome shotgun (WGS) entry which is preliminary data.</text>
</comment>
<keyword evidence="3" id="KW-0547">Nucleotide-binding</keyword>
<evidence type="ECO:0000256" key="1">
    <source>
        <dbReference type="ARBA" id="ARBA00022527"/>
    </source>
</evidence>
<organism evidence="3 4">
    <name type="scientific">Streptomyces pathocidini</name>
    <dbReference type="NCBI Taxonomy" id="1650571"/>
    <lineage>
        <taxon>Bacteria</taxon>
        <taxon>Bacillati</taxon>
        <taxon>Actinomycetota</taxon>
        <taxon>Actinomycetes</taxon>
        <taxon>Kitasatosporales</taxon>
        <taxon>Streptomycetaceae</taxon>
        <taxon>Streptomyces</taxon>
    </lineage>
</organism>
<dbReference type="Pfam" id="PF13581">
    <property type="entry name" value="HATPase_c_2"/>
    <property type="match status" value="1"/>
</dbReference>
<keyword evidence="1" id="KW-0808">Transferase</keyword>
<dbReference type="InterPro" id="IPR003594">
    <property type="entry name" value="HATPase_dom"/>
</dbReference>
<keyword evidence="1" id="KW-0723">Serine/threonine-protein kinase</keyword>
<dbReference type="SUPFAM" id="SSF55874">
    <property type="entry name" value="ATPase domain of HSP90 chaperone/DNA topoisomerase II/histidine kinase"/>
    <property type="match status" value="1"/>
</dbReference>
<gene>
    <name evidence="3" type="ORF">ACH429_22985</name>
</gene>
<dbReference type="InterPro" id="IPR050267">
    <property type="entry name" value="Anti-sigma-factor_SerPK"/>
</dbReference>
<dbReference type="Gene3D" id="3.30.565.10">
    <property type="entry name" value="Histidine kinase-like ATPase, C-terminal domain"/>
    <property type="match status" value="1"/>
</dbReference>
<dbReference type="RefSeq" id="WP_338058473.1">
    <property type="nucleotide sequence ID" value="NZ_JBIRWE010000012.1"/>
</dbReference>
<dbReference type="GO" id="GO:0005524">
    <property type="term" value="F:ATP binding"/>
    <property type="evidence" value="ECO:0007669"/>
    <property type="project" value="UniProtKB-KW"/>
</dbReference>
<evidence type="ECO:0000313" key="4">
    <source>
        <dbReference type="Proteomes" id="UP001611548"/>
    </source>
</evidence>
<proteinExistence type="predicted"/>
<evidence type="ECO:0000313" key="3">
    <source>
        <dbReference type="EMBL" id="MFI1966941.1"/>
    </source>
</evidence>
<reference evidence="3 4" key="1">
    <citation type="submission" date="2024-10" db="EMBL/GenBank/DDBJ databases">
        <title>The Natural Products Discovery Center: Release of the First 8490 Sequenced Strains for Exploring Actinobacteria Biosynthetic Diversity.</title>
        <authorList>
            <person name="Kalkreuter E."/>
            <person name="Kautsar S.A."/>
            <person name="Yang D."/>
            <person name="Bader C.D."/>
            <person name="Teijaro C.N."/>
            <person name="Fluegel L."/>
            <person name="Davis C.M."/>
            <person name="Simpson J.R."/>
            <person name="Lauterbach L."/>
            <person name="Steele A.D."/>
            <person name="Gui C."/>
            <person name="Meng S."/>
            <person name="Li G."/>
            <person name="Viehrig K."/>
            <person name="Ye F."/>
            <person name="Su P."/>
            <person name="Kiefer A.F."/>
            <person name="Nichols A."/>
            <person name="Cepeda A.J."/>
            <person name="Yan W."/>
            <person name="Fan B."/>
            <person name="Jiang Y."/>
            <person name="Adhikari A."/>
            <person name="Zheng C.-J."/>
            <person name="Schuster L."/>
            <person name="Cowan T.M."/>
            <person name="Smanski M.J."/>
            <person name="Chevrette M.G."/>
            <person name="De Carvalho L.P.S."/>
            <person name="Shen B."/>
        </authorList>
    </citation>
    <scope>NUCLEOTIDE SEQUENCE [LARGE SCALE GENOMIC DNA]</scope>
    <source>
        <strain evidence="3 4">NPDC020327</strain>
    </source>
</reference>
<dbReference type="CDD" id="cd16936">
    <property type="entry name" value="HATPase_RsbW-like"/>
    <property type="match status" value="1"/>
</dbReference>
<sequence>MTVDGPSATHPYASTDADDGFVSLRWSRHPRCVGLARAELQKVLADWGLVAVQDSALLVLSELLTNAVRHAHASPGREIETRYVRERGGVRIEVHDAAEAWPKLRRAELDASGGRGLALVAVLAGGWGVSGRGGIGKVVWAVLTAPEGDYVMADE</sequence>